<dbReference type="AlphaFoldDB" id="A0A0D2HNI5"/>
<dbReference type="InterPro" id="IPR029068">
    <property type="entry name" value="Glyas_Bleomycin-R_OHBP_Dase"/>
</dbReference>
<feature type="region of interest" description="Disordered" evidence="1">
    <location>
        <begin position="1"/>
        <end position="31"/>
    </location>
</feature>
<dbReference type="RefSeq" id="XP_013289792.1">
    <property type="nucleotide sequence ID" value="XM_013434338.1"/>
</dbReference>
<dbReference type="EMBL" id="KN846969">
    <property type="protein sequence ID" value="KIW85984.1"/>
    <property type="molecule type" value="Genomic_DNA"/>
</dbReference>
<evidence type="ECO:0000313" key="4">
    <source>
        <dbReference type="Proteomes" id="UP000053029"/>
    </source>
</evidence>
<gene>
    <name evidence="3" type="ORF">Z517_01378</name>
</gene>
<protein>
    <submittedName>
        <fullName evidence="3">Unplaced genomic scaffold supercont1.1, whole genome shotgun sequence</fullName>
    </submittedName>
</protein>
<keyword evidence="4" id="KW-1185">Reference proteome</keyword>
<feature type="domain" description="VOC" evidence="2">
    <location>
        <begin position="32"/>
        <end position="155"/>
    </location>
</feature>
<dbReference type="Gene3D" id="3.10.180.10">
    <property type="entry name" value="2,3-Dihydroxybiphenyl 1,2-Dioxygenase, domain 1"/>
    <property type="match status" value="1"/>
</dbReference>
<dbReference type="GeneID" id="25300868"/>
<dbReference type="OrthoDB" id="5371818at2759"/>
<dbReference type="SUPFAM" id="SSF54593">
    <property type="entry name" value="Glyoxalase/Bleomycin resistance protein/Dihydroxybiphenyl dioxygenase"/>
    <property type="match status" value="1"/>
</dbReference>
<dbReference type="HOGENOM" id="CLU_098384_0_0_1"/>
<evidence type="ECO:0000259" key="2">
    <source>
        <dbReference type="PROSITE" id="PS51819"/>
    </source>
</evidence>
<dbReference type="Pfam" id="PF00903">
    <property type="entry name" value="Glyoxalase"/>
    <property type="match status" value="1"/>
</dbReference>
<sequence>MSPSKTLDQSDSYSNNTLTPEPTKRSHPSPSAFAHVVLKTTEDNYRRMVNFYVDMLQAEVILEADYFAMLRYDDEHHRIAIVRKPEITPREASPNTAGLDHTSYTYATLTDLARTYRALKEREKPIVPIWCVNHGMTTSMYYQDPDGNKVELQVDNFDLPDEADRFMRSSLFVQNPIGTDFDPEEWSAEILAKMLPDGSEGLSKDEARRIKTRKEIGPRNRTPDYM</sequence>
<proteinExistence type="predicted"/>
<evidence type="ECO:0000256" key="1">
    <source>
        <dbReference type="SAM" id="MobiDB-lite"/>
    </source>
</evidence>
<dbReference type="PROSITE" id="PS51819">
    <property type="entry name" value="VOC"/>
    <property type="match status" value="1"/>
</dbReference>
<reference evidence="3 4" key="1">
    <citation type="submission" date="2015-01" db="EMBL/GenBank/DDBJ databases">
        <title>The Genome Sequence of Fonsecaea pedrosoi CBS 271.37.</title>
        <authorList>
            <consortium name="The Broad Institute Genomics Platform"/>
            <person name="Cuomo C."/>
            <person name="de Hoog S."/>
            <person name="Gorbushina A."/>
            <person name="Stielow B."/>
            <person name="Teixiera M."/>
            <person name="Abouelleil A."/>
            <person name="Chapman S.B."/>
            <person name="Priest M."/>
            <person name="Young S.K."/>
            <person name="Wortman J."/>
            <person name="Nusbaum C."/>
            <person name="Birren B."/>
        </authorList>
    </citation>
    <scope>NUCLEOTIDE SEQUENCE [LARGE SCALE GENOMIC DNA]</scope>
    <source>
        <strain evidence="3 4">CBS 271.37</strain>
    </source>
</reference>
<dbReference type="Proteomes" id="UP000053029">
    <property type="component" value="Unassembled WGS sequence"/>
</dbReference>
<evidence type="ECO:0000313" key="3">
    <source>
        <dbReference type="EMBL" id="KIW85984.1"/>
    </source>
</evidence>
<feature type="compositionally biased region" description="Polar residues" evidence="1">
    <location>
        <begin position="1"/>
        <end position="20"/>
    </location>
</feature>
<dbReference type="VEuPathDB" id="FungiDB:Z517_01378"/>
<accession>A0A0D2HNI5</accession>
<dbReference type="InterPro" id="IPR004360">
    <property type="entry name" value="Glyas_Fos-R_dOase_dom"/>
</dbReference>
<name>A0A0D2HNI5_9EURO</name>
<dbReference type="InterPro" id="IPR037523">
    <property type="entry name" value="VOC_core"/>
</dbReference>
<organism evidence="3 4">
    <name type="scientific">Fonsecaea pedrosoi CBS 271.37</name>
    <dbReference type="NCBI Taxonomy" id="1442368"/>
    <lineage>
        <taxon>Eukaryota</taxon>
        <taxon>Fungi</taxon>
        <taxon>Dikarya</taxon>
        <taxon>Ascomycota</taxon>
        <taxon>Pezizomycotina</taxon>
        <taxon>Eurotiomycetes</taxon>
        <taxon>Chaetothyriomycetidae</taxon>
        <taxon>Chaetothyriales</taxon>
        <taxon>Herpotrichiellaceae</taxon>
        <taxon>Fonsecaea</taxon>
    </lineage>
</organism>